<keyword evidence="2" id="KW-0812">Transmembrane</keyword>
<dbReference type="Gene3D" id="3.30.565.10">
    <property type="entry name" value="Histidine kinase-like ATPase, C-terminal domain"/>
    <property type="match status" value="1"/>
</dbReference>
<feature type="transmembrane region" description="Helical" evidence="2">
    <location>
        <begin position="127"/>
        <end position="151"/>
    </location>
</feature>
<evidence type="ECO:0000313" key="5">
    <source>
        <dbReference type="Proteomes" id="UP000625551"/>
    </source>
</evidence>
<keyword evidence="2" id="KW-1133">Transmembrane helix</keyword>
<evidence type="ECO:0000259" key="3">
    <source>
        <dbReference type="Pfam" id="PF06580"/>
    </source>
</evidence>
<dbReference type="RefSeq" id="WP_191184306.1">
    <property type="nucleotide sequence ID" value="NZ_JACXAJ010000006.1"/>
</dbReference>
<sequence length="356" mass="40779">MIEKQNYYIKELIIVAFITSILFGGFGALNTIVASNLMSFRPPRPEGSPLGMRPMGQIYNSLVMVGLMFTLWVMNIALYARFQKFAARENVKQIVRYSVSYVATFVLISLYFVAITQIIPNPRYGRAFFIPLVAAFTNNTIVLIILDLVVLQKKKAQIELENAKLKTNSLQAQHQQLKHQLQPHFLFNALNTLKLLIKRHPAEAQDYVIRLSEFLRATITTDSQDTITLKEELKLCVDYLEMQRVRFKNAFSYTLEIPEELLESAYLPVFSLQLLAENAMKHNSFTQEKTLHITIAYSGDGCIRVSNNRQPKNVRNSSSGIGLKNLSERYRVLADKELSIFKTEDVFSVHLPILYK</sequence>
<comment type="caution">
    <text evidence="4">The sequence shown here is derived from an EMBL/GenBank/DDBJ whole genome shotgun (WGS) entry which is preliminary data.</text>
</comment>
<reference evidence="4 5" key="1">
    <citation type="submission" date="2020-09" db="EMBL/GenBank/DDBJ databases">
        <title>Genome sequencing and assembly of Pontibacter sp.</title>
        <authorList>
            <person name="Chhetri G."/>
        </authorList>
    </citation>
    <scope>NUCLEOTIDE SEQUENCE [LARGE SCALE GENOMIC DNA]</scope>
    <source>
        <strain evidence="4 5">JH31</strain>
    </source>
</reference>
<dbReference type="Pfam" id="PF06580">
    <property type="entry name" value="His_kinase"/>
    <property type="match status" value="1"/>
</dbReference>
<dbReference type="PANTHER" id="PTHR34220:SF7">
    <property type="entry name" value="SENSOR HISTIDINE KINASE YPDA"/>
    <property type="match status" value="1"/>
</dbReference>
<keyword evidence="1" id="KW-0175">Coiled coil</keyword>
<feature type="transmembrane region" description="Helical" evidence="2">
    <location>
        <begin position="58"/>
        <end position="82"/>
    </location>
</feature>
<dbReference type="Proteomes" id="UP000625551">
    <property type="component" value="Unassembled WGS sequence"/>
</dbReference>
<keyword evidence="4" id="KW-0808">Transferase</keyword>
<evidence type="ECO:0000256" key="2">
    <source>
        <dbReference type="SAM" id="Phobius"/>
    </source>
</evidence>
<evidence type="ECO:0000313" key="4">
    <source>
        <dbReference type="EMBL" id="MBD1398163.1"/>
    </source>
</evidence>
<dbReference type="InterPro" id="IPR036890">
    <property type="entry name" value="HATPase_C_sf"/>
</dbReference>
<feature type="coiled-coil region" evidence="1">
    <location>
        <begin position="146"/>
        <end position="180"/>
    </location>
</feature>
<keyword evidence="5" id="KW-1185">Reference proteome</keyword>
<dbReference type="InterPro" id="IPR010559">
    <property type="entry name" value="Sig_transdc_His_kin_internal"/>
</dbReference>
<evidence type="ECO:0000256" key="1">
    <source>
        <dbReference type="SAM" id="Coils"/>
    </source>
</evidence>
<dbReference type="PANTHER" id="PTHR34220">
    <property type="entry name" value="SENSOR HISTIDINE KINASE YPDA"/>
    <property type="match status" value="1"/>
</dbReference>
<feature type="transmembrane region" description="Helical" evidence="2">
    <location>
        <begin position="12"/>
        <end position="38"/>
    </location>
</feature>
<dbReference type="GO" id="GO:0016301">
    <property type="term" value="F:kinase activity"/>
    <property type="evidence" value="ECO:0007669"/>
    <property type="project" value="UniProtKB-KW"/>
</dbReference>
<keyword evidence="4" id="KW-0418">Kinase</keyword>
<dbReference type="EMBL" id="JACXAJ010000006">
    <property type="protein sequence ID" value="MBD1398163.1"/>
    <property type="molecule type" value="Genomic_DNA"/>
</dbReference>
<feature type="transmembrane region" description="Helical" evidence="2">
    <location>
        <begin position="94"/>
        <end position="115"/>
    </location>
</feature>
<accession>A0ABR7XIN2</accession>
<protein>
    <submittedName>
        <fullName evidence="4">Histidine kinase</fullName>
    </submittedName>
</protein>
<organism evidence="4 5">
    <name type="scientific">Pontibacter aquaedesilientis</name>
    <dbReference type="NCBI Taxonomy" id="2766980"/>
    <lineage>
        <taxon>Bacteria</taxon>
        <taxon>Pseudomonadati</taxon>
        <taxon>Bacteroidota</taxon>
        <taxon>Cytophagia</taxon>
        <taxon>Cytophagales</taxon>
        <taxon>Hymenobacteraceae</taxon>
        <taxon>Pontibacter</taxon>
    </lineage>
</organism>
<keyword evidence="2" id="KW-0472">Membrane</keyword>
<proteinExistence type="predicted"/>
<feature type="domain" description="Signal transduction histidine kinase internal region" evidence="3">
    <location>
        <begin position="172"/>
        <end position="250"/>
    </location>
</feature>
<gene>
    <name evidence="4" type="ORF">H9Q13_13395</name>
</gene>
<name>A0ABR7XIN2_9BACT</name>
<dbReference type="InterPro" id="IPR050640">
    <property type="entry name" value="Bact_2-comp_sensor_kinase"/>
</dbReference>